<proteinExistence type="predicted"/>
<gene>
    <name evidence="1" type="ORF">FCULG_00002744</name>
    <name evidence="2" type="ORF">HYE67_008070</name>
</gene>
<protein>
    <submittedName>
        <fullName evidence="1">Uncharacterized protein</fullName>
    </submittedName>
</protein>
<accession>A0A2T4HBE6</accession>
<dbReference type="OrthoDB" id="10420116at2759"/>
<reference evidence="1 3" key="1">
    <citation type="submission" date="2018-02" db="EMBL/GenBank/DDBJ databases">
        <title>Fusarium culmorum secondary metabolites in fungal-bacterial-plant interactions.</title>
        <authorList>
            <person name="Schmidt R."/>
        </authorList>
    </citation>
    <scope>NUCLEOTIDE SEQUENCE [LARGE SCALE GENOMIC DNA]</scope>
    <source>
        <strain evidence="1 3">PV</strain>
    </source>
</reference>
<dbReference type="AlphaFoldDB" id="A0A2T4HBE6"/>
<evidence type="ECO:0000313" key="3">
    <source>
        <dbReference type="Proteomes" id="UP000241587"/>
    </source>
</evidence>
<dbReference type="Proteomes" id="UP000663297">
    <property type="component" value="Chromosome 4"/>
</dbReference>
<reference evidence="2" key="2">
    <citation type="submission" date="2020-11" db="EMBL/GenBank/DDBJ databases">
        <title>The chromosome-scale genome resource for two endophytic Fusarium species: F. culmorum and F. pseudograminearum.</title>
        <authorList>
            <person name="Yuan Z."/>
        </authorList>
    </citation>
    <scope>NUCLEOTIDE SEQUENCE</scope>
    <source>
        <strain evidence="2">Class2-1B</strain>
    </source>
</reference>
<evidence type="ECO:0000313" key="2">
    <source>
        <dbReference type="EMBL" id="QPC65839.1"/>
    </source>
</evidence>
<name>A0A2T4HBE6_FUSCU</name>
<dbReference type="EMBL" id="CP064750">
    <property type="protein sequence ID" value="QPC65839.1"/>
    <property type="molecule type" value="Genomic_DNA"/>
</dbReference>
<dbReference type="EMBL" id="PVEM01000001">
    <property type="protein sequence ID" value="PTD13132.1"/>
    <property type="molecule type" value="Genomic_DNA"/>
</dbReference>
<dbReference type="Proteomes" id="UP000241587">
    <property type="component" value="Unassembled WGS sequence"/>
</dbReference>
<sequence>MMSKLLLGSGMPCFDVRICMGHSDYMCHCSKAVAERHDGFKQVQPIYPIARTFILVLKEHPTRDPHNDRNLRGEKLYSTVTLFQLRAQTQQRYCANCIFHITILSVIYNYLNKPNRLTAI</sequence>
<keyword evidence="3" id="KW-1185">Reference proteome</keyword>
<organism evidence="1 3">
    <name type="scientific">Fusarium culmorum</name>
    <dbReference type="NCBI Taxonomy" id="5516"/>
    <lineage>
        <taxon>Eukaryota</taxon>
        <taxon>Fungi</taxon>
        <taxon>Dikarya</taxon>
        <taxon>Ascomycota</taxon>
        <taxon>Pezizomycotina</taxon>
        <taxon>Sordariomycetes</taxon>
        <taxon>Hypocreomycetidae</taxon>
        <taxon>Hypocreales</taxon>
        <taxon>Nectriaceae</taxon>
        <taxon>Fusarium</taxon>
    </lineage>
</organism>
<evidence type="ECO:0000313" key="1">
    <source>
        <dbReference type="EMBL" id="PTD13132.1"/>
    </source>
</evidence>